<dbReference type="EMBL" id="BJCL01000008">
    <property type="protein sequence ID" value="GCL64254.1"/>
    <property type="molecule type" value="Genomic_DNA"/>
</dbReference>
<dbReference type="Gene3D" id="3.30.565.10">
    <property type="entry name" value="Histidine kinase-like ATPase, C-terminal domain"/>
    <property type="match status" value="1"/>
</dbReference>
<comment type="caution">
    <text evidence="10">The sequence shown here is derived from an EMBL/GenBank/DDBJ whole genome shotgun (WGS) entry which is preliminary data.</text>
</comment>
<proteinExistence type="predicted"/>
<keyword evidence="4" id="KW-0808">Transferase</keyword>
<dbReference type="InterPro" id="IPR003661">
    <property type="entry name" value="HisK_dim/P_dom"/>
</dbReference>
<evidence type="ECO:0000256" key="1">
    <source>
        <dbReference type="ARBA" id="ARBA00000085"/>
    </source>
</evidence>
<feature type="transmembrane region" description="Helical" evidence="7">
    <location>
        <begin position="100"/>
        <end position="122"/>
    </location>
</feature>
<dbReference type="Proteomes" id="UP000301751">
    <property type="component" value="Unassembled WGS sequence"/>
</dbReference>
<dbReference type="SUPFAM" id="SSF52172">
    <property type="entry name" value="CheY-like"/>
    <property type="match status" value="1"/>
</dbReference>
<organism evidence="10 11">
    <name type="scientific">Pseudaquabacterium pictum</name>
    <dbReference type="NCBI Taxonomy" id="2315236"/>
    <lineage>
        <taxon>Bacteria</taxon>
        <taxon>Pseudomonadati</taxon>
        <taxon>Pseudomonadota</taxon>
        <taxon>Betaproteobacteria</taxon>
        <taxon>Burkholderiales</taxon>
        <taxon>Sphaerotilaceae</taxon>
        <taxon>Pseudaquabacterium</taxon>
    </lineage>
</organism>
<dbReference type="Gene3D" id="3.40.50.2300">
    <property type="match status" value="1"/>
</dbReference>
<feature type="transmembrane region" description="Helical" evidence="7">
    <location>
        <begin position="128"/>
        <end position="146"/>
    </location>
</feature>
<dbReference type="InterPro" id="IPR036890">
    <property type="entry name" value="HATPase_C_sf"/>
</dbReference>
<dbReference type="InterPro" id="IPR005467">
    <property type="entry name" value="His_kinase_dom"/>
</dbReference>
<keyword evidence="11" id="KW-1185">Reference proteome</keyword>
<evidence type="ECO:0000313" key="10">
    <source>
        <dbReference type="EMBL" id="GCL64254.1"/>
    </source>
</evidence>
<dbReference type="Pfam" id="PF00072">
    <property type="entry name" value="Response_reg"/>
    <property type="match status" value="1"/>
</dbReference>
<dbReference type="Gene3D" id="1.10.287.130">
    <property type="match status" value="1"/>
</dbReference>
<dbReference type="AlphaFoldDB" id="A0A480ARS3"/>
<name>A0A480ARS3_9BURK</name>
<dbReference type="OrthoDB" id="6114847at2"/>
<evidence type="ECO:0000259" key="8">
    <source>
        <dbReference type="PROSITE" id="PS50109"/>
    </source>
</evidence>
<dbReference type="InterPro" id="IPR036097">
    <property type="entry name" value="HisK_dim/P_sf"/>
</dbReference>
<dbReference type="InterPro" id="IPR003594">
    <property type="entry name" value="HATPase_dom"/>
</dbReference>
<dbReference type="InterPro" id="IPR004358">
    <property type="entry name" value="Sig_transdc_His_kin-like_C"/>
</dbReference>
<feature type="transmembrane region" description="Helical" evidence="7">
    <location>
        <begin position="153"/>
        <end position="171"/>
    </location>
</feature>
<keyword evidence="7" id="KW-0472">Membrane</keyword>
<feature type="transmembrane region" description="Helical" evidence="7">
    <location>
        <begin position="177"/>
        <end position="194"/>
    </location>
</feature>
<keyword evidence="7" id="KW-1133">Transmembrane helix</keyword>
<evidence type="ECO:0000256" key="7">
    <source>
        <dbReference type="SAM" id="Phobius"/>
    </source>
</evidence>
<dbReference type="Pfam" id="PF00512">
    <property type="entry name" value="HisKA"/>
    <property type="match status" value="1"/>
</dbReference>
<evidence type="ECO:0000256" key="5">
    <source>
        <dbReference type="ARBA" id="ARBA00022777"/>
    </source>
</evidence>
<accession>A0A480ARS3</accession>
<comment type="catalytic activity">
    <reaction evidence="1">
        <text>ATP + protein L-histidine = ADP + protein N-phospho-L-histidine.</text>
        <dbReference type="EC" id="2.7.13.3"/>
    </reaction>
</comment>
<dbReference type="Pfam" id="PF02518">
    <property type="entry name" value="HATPase_c"/>
    <property type="match status" value="1"/>
</dbReference>
<dbReference type="SMART" id="SM00448">
    <property type="entry name" value="REC"/>
    <property type="match status" value="1"/>
</dbReference>
<feature type="domain" description="Response regulatory" evidence="9">
    <location>
        <begin position="488"/>
        <end position="603"/>
    </location>
</feature>
<dbReference type="CDD" id="cd00075">
    <property type="entry name" value="HATPase"/>
    <property type="match status" value="1"/>
</dbReference>
<evidence type="ECO:0000256" key="2">
    <source>
        <dbReference type="ARBA" id="ARBA00012438"/>
    </source>
</evidence>
<reference evidence="11" key="1">
    <citation type="submission" date="2019-03" db="EMBL/GenBank/DDBJ databases">
        <title>Aquabacterium pictum sp.nov., the first bacteriochlorophyll a-containing freshwater bacterium in the genus Aquabacterium of the class Betaproteobacteria.</title>
        <authorList>
            <person name="Hirose S."/>
            <person name="Tank M."/>
            <person name="Hara E."/>
            <person name="Tamaki H."/>
            <person name="Takaichi S."/>
            <person name="Haruta S."/>
            <person name="Hanada S."/>
        </authorList>
    </citation>
    <scope>NUCLEOTIDE SEQUENCE [LARGE SCALE GENOMIC DNA]</scope>
    <source>
        <strain evidence="11">W35</strain>
    </source>
</reference>
<dbReference type="CDD" id="cd00082">
    <property type="entry name" value="HisKA"/>
    <property type="match status" value="1"/>
</dbReference>
<dbReference type="PROSITE" id="PS50109">
    <property type="entry name" value="HIS_KIN"/>
    <property type="match status" value="1"/>
</dbReference>
<evidence type="ECO:0000256" key="4">
    <source>
        <dbReference type="ARBA" id="ARBA00022679"/>
    </source>
</evidence>
<evidence type="ECO:0000256" key="3">
    <source>
        <dbReference type="ARBA" id="ARBA00022553"/>
    </source>
</evidence>
<evidence type="ECO:0000313" key="11">
    <source>
        <dbReference type="Proteomes" id="UP000301751"/>
    </source>
</evidence>
<dbReference type="GO" id="GO:0000155">
    <property type="term" value="F:phosphorelay sensor kinase activity"/>
    <property type="evidence" value="ECO:0007669"/>
    <property type="project" value="InterPro"/>
</dbReference>
<evidence type="ECO:0000256" key="6">
    <source>
        <dbReference type="PROSITE-ProRule" id="PRU00169"/>
    </source>
</evidence>
<protein>
    <recommendedName>
        <fullName evidence="2">histidine kinase</fullName>
        <ecNumber evidence="2">2.7.13.3</ecNumber>
    </recommendedName>
</protein>
<sequence length="606" mass="64189">MRSASGEAAAGGPAPAEARLQLEQLRLTCHQAAHFPLPVVAVDALLAWLQWREGMPALAGAWLAMRLLLQAGLSWYVRALQRRLDANTPGPAGWHHAQRVLAWQFGLMGASRALLVPALFGATPGESQYIFTMVCMGLAAAGVGNVGGQVRVYAAFALPLGAALAAGWVLQGGEVPVMVGVLTLAAVAFLLSFVREQARSMRQVYALLEEREQLAASLHLEHQRAQDALAARSRFIASASHDLRQPVTTIGLLVGLMTDSTADPSSQAMLARVARSVGALEHLLRGLLDLSRLESGTVSPVMRPVPLAALFAQLQAHVEPGARTKGLRLRWRGDNLCVHSDPVLLHQMLQNLLDNALQHTQRGGILVSARRRGAAGVLLEVRDTGCGIAAQDQRRVFEEFVQLGQSRPDGRGGLGLGLAIVQRNADLLGHRLTLRSQPGRGSCFGIALALATTPSAVGADAGAGLDGSLDGSPPAATPPGPGVLAGMVLWLLEDDATVRAALAARLSAWGAQVQPFGQLAELHAALDQAQPVPHGLLTDHRLPDGSGLDAIDAVRSRHGLVPALVLTGDTGRDELMRFKTRGAPVLHKPFRQDELLARVASWRQSA</sequence>
<dbReference type="PANTHER" id="PTHR43047:SF9">
    <property type="entry name" value="HISTIDINE KINASE"/>
    <property type="match status" value="1"/>
</dbReference>
<feature type="modified residue" description="4-aspartylphosphate" evidence="6">
    <location>
        <position position="539"/>
    </location>
</feature>
<dbReference type="InterPro" id="IPR011006">
    <property type="entry name" value="CheY-like_superfamily"/>
</dbReference>
<keyword evidence="3 6" id="KW-0597">Phosphoprotein</keyword>
<keyword evidence="5" id="KW-0418">Kinase</keyword>
<dbReference type="PROSITE" id="PS50110">
    <property type="entry name" value="RESPONSE_REGULATORY"/>
    <property type="match status" value="1"/>
</dbReference>
<dbReference type="CDD" id="cd00156">
    <property type="entry name" value="REC"/>
    <property type="match status" value="1"/>
</dbReference>
<dbReference type="InterPro" id="IPR001789">
    <property type="entry name" value="Sig_transdc_resp-reg_receiver"/>
</dbReference>
<dbReference type="GO" id="GO:0005886">
    <property type="term" value="C:plasma membrane"/>
    <property type="evidence" value="ECO:0007669"/>
    <property type="project" value="TreeGrafter"/>
</dbReference>
<evidence type="ECO:0000259" key="9">
    <source>
        <dbReference type="PROSITE" id="PS50110"/>
    </source>
</evidence>
<dbReference type="PANTHER" id="PTHR43047">
    <property type="entry name" value="TWO-COMPONENT HISTIDINE PROTEIN KINASE"/>
    <property type="match status" value="1"/>
</dbReference>
<dbReference type="GO" id="GO:0009927">
    <property type="term" value="F:histidine phosphotransfer kinase activity"/>
    <property type="evidence" value="ECO:0007669"/>
    <property type="project" value="TreeGrafter"/>
</dbReference>
<dbReference type="SMART" id="SM00387">
    <property type="entry name" value="HATPase_c"/>
    <property type="match status" value="1"/>
</dbReference>
<dbReference type="SUPFAM" id="SSF47384">
    <property type="entry name" value="Homodimeric domain of signal transducing histidine kinase"/>
    <property type="match status" value="1"/>
</dbReference>
<feature type="transmembrane region" description="Helical" evidence="7">
    <location>
        <begin position="57"/>
        <end position="79"/>
    </location>
</feature>
<dbReference type="PRINTS" id="PR00344">
    <property type="entry name" value="BCTRLSENSOR"/>
</dbReference>
<dbReference type="SMART" id="SM00388">
    <property type="entry name" value="HisKA"/>
    <property type="match status" value="1"/>
</dbReference>
<dbReference type="SUPFAM" id="SSF55874">
    <property type="entry name" value="ATPase domain of HSP90 chaperone/DNA topoisomerase II/histidine kinase"/>
    <property type="match status" value="1"/>
</dbReference>
<keyword evidence="7" id="KW-0812">Transmembrane</keyword>
<gene>
    <name evidence="10" type="ORF">AQPW35_33350</name>
</gene>
<dbReference type="RefSeq" id="WP_137733973.1">
    <property type="nucleotide sequence ID" value="NZ_BJCL01000008.1"/>
</dbReference>
<feature type="domain" description="Histidine kinase" evidence="8">
    <location>
        <begin position="238"/>
        <end position="452"/>
    </location>
</feature>
<dbReference type="EC" id="2.7.13.3" evidence="2"/>